<evidence type="ECO:0000313" key="2">
    <source>
        <dbReference type="EMBL" id="RNA70661.1"/>
    </source>
</evidence>
<name>A0A3M7TZD9_9BACI</name>
<gene>
    <name evidence="2" type="ORF">EBO34_10445</name>
</gene>
<dbReference type="AlphaFoldDB" id="A0A3M7TZD9"/>
<dbReference type="PANTHER" id="PTHR43437:SF3">
    <property type="entry name" value="HYDROXYACYL-THIOESTER DEHYDRATASE TYPE 2, MITOCHONDRIAL"/>
    <property type="match status" value="1"/>
</dbReference>
<dbReference type="PANTHER" id="PTHR43437">
    <property type="entry name" value="HYDROXYACYL-THIOESTER DEHYDRATASE TYPE 2, MITOCHONDRIAL-RELATED"/>
    <property type="match status" value="1"/>
</dbReference>
<dbReference type="InterPro" id="IPR002539">
    <property type="entry name" value="MaoC-like_dom"/>
</dbReference>
<dbReference type="SUPFAM" id="SSF54637">
    <property type="entry name" value="Thioesterase/thiol ester dehydrase-isomerase"/>
    <property type="match status" value="1"/>
</dbReference>
<dbReference type="InterPro" id="IPR050965">
    <property type="entry name" value="UPF0336/Enoyl-CoA_hydratase"/>
</dbReference>
<sequence>MMFTKKRKLGTVISNLQVGEKVEVSKKVEDKDILLYLGFSDDANPIYIQHDYASRTPFQKPIVPHIMINGIINSTVSMHLPGPGSAVLSQRLEYPAPLYHYGRLTLSVEVVSVDEKKHLVTVEVQGTDEDGREIVKGVMEVCPPYPWKPVTQDAGTFENF</sequence>
<dbReference type="Proteomes" id="UP000278746">
    <property type="component" value="Unassembled WGS sequence"/>
</dbReference>
<keyword evidence="3" id="KW-1185">Reference proteome</keyword>
<evidence type="ECO:0000259" key="1">
    <source>
        <dbReference type="Pfam" id="PF01575"/>
    </source>
</evidence>
<dbReference type="Gene3D" id="3.10.129.10">
    <property type="entry name" value="Hotdog Thioesterase"/>
    <property type="match status" value="1"/>
</dbReference>
<dbReference type="GO" id="GO:0019171">
    <property type="term" value="F:(3R)-hydroxyacyl-[acyl-carrier-protein] dehydratase activity"/>
    <property type="evidence" value="ECO:0007669"/>
    <property type="project" value="TreeGrafter"/>
</dbReference>
<feature type="domain" description="MaoC-like" evidence="1">
    <location>
        <begin position="19"/>
        <end position="125"/>
    </location>
</feature>
<organism evidence="2 3">
    <name type="scientific">Alteribacter keqinensis</name>
    <dbReference type="NCBI Taxonomy" id="2483800"/>
    <lineage>
        <taxon>Bacteria</taxon>
        <taxon>Bacillati</taxon>
        <taxon>Bacillota</taxon>
        <taxon>Bacilli</taxon>
        <taxon>Bacillales</taxon>
        <taxon>Bacillaceae</taxon>
        <taxon>Alteribacter</taxon>
    </lineage>
</organism>
<proteinExistence type="predicted"/>
<dbReference type="OrthoDB" id="2691304at2"/>
<dbReference type="InterPro" id="IPR029069">
    <property type="entry name" value="HotDog_dom_sf"/>
</dbReference>
<accession>A0A3M7TZD9</accession>
<reference evidence="2 3" key="1">
    <citation type="submission" date="2018-10" db="EMBL/GenBank/DDBJ databases">
        <title>Bacillus Keqinensis sp. nov., a moderately halophilic bacterium isolated from a saline-alkaline lake.</title>
        <authorList>
            <person name="Wang H."/>
        </authorList>
    </citation>
    <scope>NUCLEOTIDE SEQUENCE [LARGE SCALE GENOMIC DNA]</scope>
    <source>
        <strain evidence="2 3">KQ-3</strain>
    </source>
</reference>
<comment type="caution">
    <text evidence="2">The sequence shown here is derived from an EMBL/GenBank/DDBJ whole genome shotgun (WGS) entry which is preliminary data.</text>
</comment>
<dbReference type="EMBL" id="RHIB01000001">
    <property type="protein sequence ID" value="RNA70661.1"/>
    <property type="molecule type" value="Genomic_DNA"/>
</dbReference>
<dbReference type="GO" id="GO:0006633">
    <property type="term" value="P:fatty acid biosynthetic process"/>
    <property type="evidence" value="ECO:0007669"/>
    <property type="project" value="TreeGrafter"/>
</dbReference>
<evidence type="ECO:0000313" key="3">
    <source>
        <dbReference type="Proteomes" id="UP000278746"/>
    </source>
</evidence>
<dbReference type="Pfam" id="PF01575">
    <property type="entry name" value="MaoC_dehydratas"/>
    <property type="match status" value="1"/>
</dbReference>
<protein>
    <submittedName>
        <fullName evidence="2">Enoyl-CoA hydratase</fullName>
    </submittedName>
</protein>